<dbReference type="GO" id="GO:0070773">
    <property type="term" value="F:protein-N-terminal glutamine amidohydrolase activity"/>
    <property type="evidence" value="ECO:0007669"/>
    <property type="project" value="InterPro"/>
</dbReference>
<dbReference type="OrthoDB" id="201515at2759"/>
<dbReference type="PANTHER" id="PTHR11750:SF26">
    <property type="entry name" value="PROTEIN N-TERMINAL AMIDASE"/>
    <property type="match status" value="1"/>
</dbReference>
<gene>
    <name evidence="2" type="primary">NTA1</name>
    <name evidence="2" type="ORF">ALECFALPRED_010134</name>
</gene>
<dbReference type="PROSITE" id="PS50263">
    <property type="entry name" value="CN_HYDROLASE"/>
    <property type="match status" value="1"/>
</dbReference>
<dbReference type="PANTHER" id="PTHR11750">
    <property type="entry name" value="PROTEIN N-TERMINAL AMIDASE"/>
    <property type="match status" value="1"/>
</dbReference>
<proteinExistence type="predicted"/>
<evidence type="ECO:0000313" key="3">
    <source>
        <dbReference type="Proteomes" id="UP000664203"/>
    </source>
</evidence>
<keyword evidence="2" id="KW-0378">Hydrolase</keyword>
<dbReference type="InterPro" id="IPR003010">
    <property type="entry name" value="C-N_Hydrolase"/>
</dbReference>
<dbReference type="GO" id="GO:0008418">
    <property type="term" value="F:protein-N-terminal asparagine amidohydrolase activity"/>
    <property type="evidence" value="ECO:0007669"/>
    <property type="project" value="InterPro"/>
</dbReference>
<dbReference type="Proteomes" id="UP000664203">
    <property type="component" value="Unassembled WGS sequence"/>
</dbReference>
<sequence>MRIACLQFDPELGRLPENIARANVLLEAASPQNIDLLVLPELAFTGYNYPSLSSILPHLEPTAAGPSTAWARATASRLNCIVTVGYPELSTPPPDSTTNTQDLSPAREVIAYNSTISLSPSGGILAHYRKTHLYYTDETWAQESPSGWLSTSLTFAPKTCPERTLKANFGICMDLNPHKFKAPWEAYEFASHALASESDLLVLSMAWLTELDALELAAHAEEPDLHTLSYWVGRLKPLVEADKEVVAVFANRCGQEPGKNPLGFEEGVRYAGSSWIGRVRNRVVMIWDIMGRAEKGVIVIDTDKEPKWTLQLRQRDDDKPGE</sequence>
<reference evidence="2" key="1">
    <citation type="submission" date="2021-03" db="EMBL/GenBank/DDBJ databases">
        <authorList>
            <person name="Tagirdzhanova G."/>
        </authorList>
    </citation>
    <scope>NUCLEOTIDE SEQUENCE</scope>
</reference>
<dbReference type="EMBL" id="CAJPDR010000082">
    <property type="protein sequence ID" value="CAF9915384.1"/>
    <property type="molecule type" value="Genomic_DNA"/>
</dbReference>
<dbReference type="GO" id="GO:0030163">
    <property type="term" value="P:protein catabolic process"/>
    <property type="evidence" value="ECO:0007669"/>
    <property type="project" value="TreeGrafter"/>
</dbReference>
<dbReference type="AlphaFoldDB" id="A0A8H3IIZ4"/>
<dbReference type="InterPro" id="IPR039703">
    <property type="entry name" value="Nta1"/>
</dbReference>
<evidence type="ECO:0000259" key="1">
    <source>
        <dbReference type="PROSITE" id="PS50263"/>
    </source>
</evidence>
<accession>A0A8H3IIZ4</accession>
<evidence type="ECO:0000313" key="2">
    <source>
        <dbReference type="EMBL" id="CAF9915384.1"/>
    </source>
</evidence>
<dbReference type="InterPro" id="IPR036526">
    <property type="entry name" value="C-N_Hydrolase_sf"/>
</dbReference>
<organism evidence="2 3">
    <name type="scientific">Alectoria fallacina</name>
    <dbReference type="NCBI Taxonomy" id="1903189"/>
    <lineage>
        <taxon>Eukaryota</taxon>
        <taxon>Fungi</taxon>
        <taxon>Dikarya</taxon>
        <taxon>Ascomycota</taxon>
        <taxon>Pezizomycotina</taxon>
        <taxon>Lecanoromycetes</taxon>
        <taxon>OSLEUM clade</taxon>
        <taxon>Lecanoromycetidae</taxon>
        <taxon>Lecanorales</taxon>
        <taxon>Lecanorineae</taxon>
        <taxon>Parmeliaceae</taxon>
        <taxon>Alectoria</taxon>
    </lineage>
</organism>
<protein>
    <submittedName>
        <fullName evidence="2">Carbon-nitrogen hydrolase</fullName>
    </submittedName>
</protein>
<comment type="caution">
    <text evidence="2">The sequence shown here is derived from an EMBL/GenBank/DDBJ whole genome shotgun (WGS) entry which is preliminary data.</text>
</comment>
<dbReference type="Gene3D" id="3.60.110.10">
    <property type="entry name" value="Carbon-nitrogen hydrolase"/>
    <property type="match status" value="1"/>
</dbReference>
<name>A0A8H3IIZ4_9LECA</name>
<feature type="domain" description="CN hydrolase" evidence="1">
    <location>
        <begin position="1"/>
        <end position="304"/>
    </location>
</feature>
<dbReference type="SUPFAM" id="SSF56317">
    <property type="entry name" value="Carbon-nitrogen hydrolase"/>
    <property type="match status" value="1"/>
</dbReference>
<keyword evidence="3" id="KW-1185">Reference proteome</keyword>
<dbReference type="Pfam" id="PF00795">
    <property type="entry name" value="CN_hydrolase"/>
    <property type="match status" value="1"/>
</dbReference>